<keyword evidence="1" id="KW-0732">Signal</keyword>
<comment type="caution">
    <text evidence="2">The sequence shown here is derived from an EMBL/GenBank/DDBJ whole genome shotgun (WGS) entry which is preliminary data.</text>
</comment>
<sequence length="102" mass="11316">MSKSSLFLWVFCDDSVIVFGSFCGGKNGIPSAGKDWTFERAGHKEFRSVEDGERPGNRENHLPAPCLILLSSLMSICQDPEQRCKAWYHVTHGSSSLENPLA</sequence>
<dbReference type="AlphaFoldDB" id="A0A6A2YPM4"/>
<name>A0A6A2YPM4_HIBSY</name>
<feature type="signal peptide" evidence="1">
    <location>
        <begin position="1"/>
        <end position="20"/>
    </location>
</feature>
<protein>
    <submittedName>
        <fullName evidence="2">Uncharacterized protein</fullName>
    </submittedName>
</protein>
<gene>
    <name evidence="2" type="ORF">F3Y22_tig00111331pilonHSYRG00035</name>
</gene>
<dbReference type="EMBL" id="VEPZ02001309">
    <property type="protein sequence ID" value="KAE8681289.1"/>
    <property type="molecule type" value="Genomic_DNA"/>
</dbReference>
<proteinExistence type="predicted"/>
<organism evidence="2 3">
    <name type="scientific">Hibiscus syriacus</name>
    <name type="common">Rose of Sharon</name>
    <dbReference type="NCBI Taxonomy" id="106335"/>
    <lineage>
        <taxon>Eukaryota</taxon>
        <taxon>Viridiplantae</taxon>
        <taxon>Streptophyta</taxon>
        <taxon>Embryophyta</taxon>
        <taxon>Tracheophyta</taxon>
        <taxon>Spermatophyta</taxon>
        <taxon>Magnoliopsida</taxon>
        <taxon>eudicotyledons</taxon>
        <taxon>Gunneridae</taxon>
        <taxon>Pentapetalae</taxon>
        <taxon>rosids</taxon>
        <taxon>malvids</taxon>
        <taxon>Malvales</taxon>
        <taxon>Malvaceae</taxon>
        <taxon>Malvoideae</taxon>
        <taxon>Hibiscus</taxon>
    </lineage>
</organism>
<evidence type="ECO:0000313" key="2">
    <source>
        <dbReference type="EMBL" id="KAE8681289.1"/>
    </source>
</evidence>
<keyword evidence="3" id="KW-1185">Reference proteome</keyword>
<dbReference type="Proteomes" id="UP000436088">
    <property type="component" value="Unassembled WGS sequence"/>
</dbReference>
<evidence type="ECO:0000313" key="3">
    <source>
        <dbReference type="Proteomes" id="UP000436088"/>
    </source>
</evidence>
<reference evidence="2" key="1">
    <citation type="submission" date="2019-09" db="EMBL/GenBank/DDBJ databases">
        <title>Draft genome information of white flower Hibiscus syriacus.</title>
        <authorList>
            <person name="Kim Y.-M."/>
        </authorList>
    </citation>
    <scope>NUCLEOTIDE SEQUENCE [LARGE SCALE GENOMIC DNA]</scope>
    <source>
        <strain evidence="2">YM2019G1</strain>
    </source>
</reference>
<accession>A0A6A2YPM4</accession>
<feature type="chain" id="PRO_5025411252" evidence="1">
    <location>
        <begin position="21"/>
        <end position="102"/>
    </location>
</feature>
<evidence type="ECO:0000256" key="1">
    <source>
        <dbReference type="SAM" id="SignalP"/>
    </source>
</evidence>